<organism evidence="2 3">
    <name type="scientific">Diversispora epigaea</name>
    <dbReference type="NCBI Taxonomy" id="1348612"/>
    <lineage>
        <taxon>Eukaryota</taxon>
        <taxon>Fungi</taxon>
        <taxon>Fungi incertae sedis</taxon>
        <taxon>Mucoromycota</taxon>
        <taxon>Glomeromycotina</taxon>
        <taxon>Glomeromycetes</taxon>
        <taxon>Diversisporales</taxon>
        <taxon>Diversisporaceae</taxon>
        <taxon>Diversispora</taxon>
    </lineage>
</organism>
<dbReference type="AlphaFoldDB" id="A0A397HGG7"/>
<gene>
    <name evidence="2" type="ORF">Glove_363g13</name>
</gene>
<reference evidence="2 3" key="1">
    <citation type="submission" date="2018-08" db="EMBL/GenBank/DDBJ databases">
        <title>Genome and evolution of the arbuscular mycorrhizal fungus Diversispora epigaea (formerly Glomus versiforme) and its bacterial endosymbionts.</title>
        <authorList>
            <person name="Sun X."/>
            <person name="Fei Z."/>
            <person name="Harrison M."/>
        </authorList>
    </citation>
    <scope>NUCLEOTIDE SEQUENCE [LARGE SCALE GENOMIC DNA]</scope>
    <source>
        <strain evidence="2 3">IT104</strain>
    </source>
</reference>
<sequence length="127" mass="15814">MATIERIERELQESKDWFGRAEETLKEFRKKWEELEDKLNKEEWNNDEQKNRWERRRNRLENEIEDLKRDRNDWKGELFRWSSLLRNKLDMNSPKIEKHNKRNTFSLKDRFNLSGYVLSTVPQTKLE</sequence>
<accession>A0A397HGG7</accession>
<keyword evidence="3" id="KW-1185">Reference proteome</keyword>
<evidence type="ECO:0000256" key="1">
    <source>
        <dbReference type="SAM" id="Coils"/>
    </source>
</evidence>
<dbReference type="EMBL" id="PQFF01000329">
    <property type="protein sequence ID" value="RHZ59530.1"/>
    <property type="molecule type" value="Genomic_DNA"/>
</dbReference>
<evidence type="ECO:0000313" key="2">
    <source>
        <dbReference type="EMBL" id="RHZ59530.1"/>
    </source>
</evidence>
<dbReference type="Proteomes" id="UP000266861">
    <property type="component" value="Unassembled WGS sequence"/>
</dbReference>
<comment type="caution">
    <text evidence="2">The sequence shown here is derived from an EMBL/GenBank/DDBJ whole genome shotgun (WGS) entry which is preliminary data.</text>
</comment>
<proteinExistence type="predicted"/>
<protein>
    <submittedName>
        <fullName evidence="2">Uncharacterized protein</fullName>
    </submittedName>
</protein>
<evidence type="ECO:0000313" key="3">
    <source>
        <dbReference type="Proteomes" id="UP000266861"/>
    </source>
</evidence>
<feature type="coiled-coil region" evidence="1">
    <location>
        <begin position="18"/>
        <end position="77"/>
    </location>
</feature>
<name>A0A397HGG7_9GLOM</name>
<keyword evidence="1" id="KW-0175">Coiled coil</keyword>